<dbReference type="Gene3D" id="1.10.3080.10">
    <property type="entry name" value="Clc chloride channel"/>
    <property type="match status" value="1"/>
</dbReference>
<dbReference type="PANTHER" id="PTHR43427:SF6">
    <property type="entry name" value="CHLORIDE CHANNEL PROTEIN CLC-E"/>
    <property type="match status" value="1"/>
</dbReference>
<feature type="transmembrane region" description="Helical" evidence="10">
    <location>
        <begin position="343"/>
        <end position="365"/>
    </location>
</feature>
<evidence type="ECO:0000256" key="8">
    <source>
        <dbReference type="ARBA" id="ARBA00023214"/>
    </source>
</evidence>
<dbReference type="SUPFAM" id="SSF81340">
    <property type="entry name" value="Clc chloride channel"/>
    <property type="match status" value="1"/>
</dbReference>
<feature type="transmembrane region" description="Helical" evidence="10">
    <location>
        <begin position="261"/>
        <end position="283"/>
    </location>
</feature>
<feature type="transmembrane region" description="Helical" evidence="10">
    <location>
        <begin position="426"/>
        <end position="447"/>
    </location>
</feature>
<keyword evidence="3 10" id="KW-0812">Transmembrane</keyword>
<evidence type="ECO:0000256" key="1">
    <source>
        <dbReference type="ARBA" id="ARBA00004141"/>
    </source>
</evidence>
<feature type="transmembrane region" description="Helical" evidence="10">
    <location>
        <begin position="116"/>
        <end position="136"/>
    </location>
</feature>
<evidence type="ECO:0000313" key="12">
    <source>
        <dbReference type="Proteomes" id="UP000186260"/>
    </source>
</evidence>
<reference evidence="12" key="1">
    <citation type="submission" date="2017-01" db="EMBL/GenBank/DDBJ databases">
        <title>Gardnerella vaginalis bacteremia associated with severe acute encephalopathy in a young female patient: Case Report and characterization of the isolate.</title>
        <authorList>
            <person name="Tankovic J."/>
            <person name="Timinskas A."/>
            <person name="Zilnyte M."/>
            <person name="Janulaitiene M."/>
            <person name="Zvirbliene A."/>
            <person name="Pleckaityte M."/>
        </authorList>
    </citation>
    <scope>NUCLEOTIDE SEQUENCE [LARGE SCALE GENOMIC DNA]</scope>
    <source>
        <strain evidence="12">GV37</strain>
    </source>
</reference>
<accession>A0ABN4V752</accession>
<evidence type="ECO:0000256" key="2">
    <source>
        <dbReference type="ARBA" id="ARBA00022448"/>
    </source>
</evidence>
<organism evidence="11 12">
    <name type="scientific">Gardnerella swidsinskii</name>
    <dbReference type="NCBI Taxonomy" id="2792979"/>
    <lineage>
        <taxon>Bacteria</taxon>
        <taxon>Bacillati</taxon>
        <taxon>Actinomycetota</taxon>
        <taxon>Actinomycetes</taxon>
        <taxon>Bifidobacteriales</taxon>
        <taxon>Bifidobacteriaceae</taxon>
        <taxon>Gardnerella</taxon>
    </lineage>
</organism>
<feature type="transmembrane region" description="Helical" evidence="10">
    <location>
        <begin position="180"/>
        <end position="199"/>
    </location>
</feature>
<evidence type="ECO:0000256" key="7">
    <source>
        <dbReference type="ARBA" id="ARBA00023173"/>
    </source>
</evidence>
<evidence type="ECO:0000256" key="6">
    <source>
        <dbReference type="ARBA" id="ARBA00023136"/>
    </source>
</evidence>
<gene>
    <name evidence="11" type="ORF">BVL65_05050</name>
</gene>
<dbReference type="Proteomes" id="UP000186260">
    <property type="component" value="Chromosome"/>
</dbReference>
<feature type="transmembrane region" description="Helical" evidence="10">
    <location>
        <begin position="377"/>
        <end position="398"/>
    </location>
</feature>
<evidence type="ECO:0000256" key="10">
    <source>
        <dbReference type="SAM" id="Phobius"/>
    </source>
</evidence>
<dbReference type="RefSeq" id="WP_076002908.1">
    <property type="nucleotide sequence ID" value="NZ_CP019058.1"/>
</dbReference>
<dbReference type="PRINTS" id="PR00762">
    <property type="entry name" value="CLCHANNEL"/>
</dbReference>
<feature type="transmembrane region" description="Helical" evidence="10">
    <location>
        <begin position="295"/>
        <end position="313"/>
    </location>
</feature>
<dbReference type="InterPro" id="IPR001807">
    <property type="entry name" value="ClC"/>
</dbReference>
<dbReference type="Pfam" id="PF00654">
    <property type="entry name" value="Voltage_CLC"/>
    <property type="match status" value="1"/>
</dbReference>
<evidence type="ECO:0000256" key="4">
    <source>
        <dbReference type="ARBA" id="ARBA00022989"/>
    </source>
</evidence>
<evidence type="ECO:0000256" key="3">
    <source>
        <dbReference type="ARBA" id="ARBA00022692"/>
    </source>
</evidence>
<keyword evidence="5" id="KW-0406">Ion transport</keyword>
<keyword evidence="12" id="KW-1185">Reference proteome</keyword>
<evidence type="ECO:0000313" key="11">
    <source>
        <dbReference type="EMBL" id="APW18911.1"/>
    </source>
</evidence>
<protein>
    <submittedName>
        <fullName evidence="11">Chemotaxis protein</fullName>
    </submittedName>
</protein>
<dbReference type="PANTHER" id="PTHR43427">
    <property type="entry name" value="CHLORIDE CHANNEL PROTEIN CLC-E"/>
    <property type="match status" value="1"/>
</dbReference>
<dbReference type="EMBL" id="CP019058">
    <property type="protein sequence ID" value="APW18911.1"/>
    <property type="molecule type" value="Genomic_DNA"/>
</dbReference>
<feature type="transmembrane region" description="Helical" evidence="10">
    <location>
        <begin position="73"/>
        <end position="95"/>
    </location>
</feature>
<keyword evidence="7" id="KW-0869">Chloride channel</keyword>
<keyword evidence="6 10" id="KW-0472">Membrane</keyword>
<evidence type="ECO:0000256" key="9">
    <source>
        <dbReference type="ARBA" id="ARBA00023303"/>
    </source>
</evidence>
<evidence type="ECO:0000256" key="5">
    <source>
        <dbReference type="ARBA" id="ARBA00023065"/>
    </source>
</evidence>
<keyword evidence="9" id="KW-0407">Ion channel</keyword>
<keyword evidence="4 10" id="KW-1133">Transmembrane helix</keyword>
<comment type="subcellular location">
    <subcellularLocation>
        <location evidence="1">Membrane</location>
        <topology evidence="1">Multi-pass membrane protein</topology>
    </subcellularLocation>
</comment>
<keyword evidence="8" id="KW-0868">Chloride</keyword>
<name>A0ABN4V752_9BIFI</name>
<feature type="transmembrane region" description="Helical" evidence="10">
    <location>
        <begin position="20"/>
        <end position="53"/>
    </location>
</feature>
<sequence length="465" mass="50091">MEKRNLQIVGSKKPGKCLNYVFTCLRLSLIAFFVAVMAGVGAILLTLLLHAVQNVMFGFSESALKPSPVGLPIFHYVAVVLIVMSVAAIIWMWLWTKSSNHIVDIAHAVSGQSMPFNTTIIHVCLQIFIVASGASLGREVAPRELAAMLTQKLLRFIRVSEFQARVLVASAAGAGLAGVYRTPIAGAIMALGLVAIPRFSNESKSSLKRLKWYWLIQKFSIFAIALFISEIASLTTIFVLGDEPYYCLPSLDDIHIVNATVLLLAIIVGIACGIVGTLFHKMIHWARSQCAHNYQILYFLPLMGLVTGLVASWNPAIMGNGRALAQYAYNIAKTSIAIDKNSLVTLLLLVVAKIILTSCTLRAGASGGVLQPSMSSGACVGLIIGFISMNIPVVGGMLSSQPKILVIAAIFGAASLLTASRKSLWFALFLVAQLVNLPMIMIIPMVVSCAVSRSITMIPKIFSRK</sequence>
<dbReference type="InterPro" id="IPR050368">
    <property type="entry name" value="ClC-type_chloride_channel"/>
</dbReference>
<feature type="transmembrane region" description="Helical" evidence="10">
    <location>
        <begin position="219"/>
        <end position="241"/>
    </location>
</feature>
<proteinExistence type="predicted"/>
<dbReference type="InterPro" id="IPR014743">
    <property type="entry name" value="Cl-channel_core"/>
</dbReference>
<keyword evidence="2" id="KW-0813">Transport</keyword>